<accession>A0A9W8XWC0</accession>
<dbReference type="SUPFAM" id="SSF52833">
    <property type="entry name" value="Thioredoxin-like"/>
    <property type="match status" value="1"/>
</dbReference>
<dbReference type="GO" id="GO:0005737">
    <property type="term" value="C:cytoplasm"/>
    <property type="evidence" value="ECO:0007669"/>
    <property type="project" value="TreeGrafter"/>
</dbReference>
<dbReference type="GO" id="GO:0008379">
    <property type="term" value="F:thioredoxin peroxidase activity"/>
    <property type="evidence" value="ECO:0007669"/>
    <property type="project" value="TreeGrafter"/>
</dbReference>
<evidence type="ECO:0000259" key="10">
    <source>
        <dbReference type="PROSITE" id="PS51352"/>
    </source>
</evidence>
<keyword evidence="5" id="KW-1015">Disulfide bond</keyword>
<keyword evidence="4" id="KW-0560">Oxidoreductase</keyword>
<comment type="caution">
    <text evidence="11">The sequence shown here is derived from an EMBL/GenBank/DDBJ whole genome shotgun (WGS) entry which is preliminary data.</text>
</comment>
<evidence type="ECO:0000256" key="6">
    <source>
        <dbReference type="ARBA" id="ARBA00023284"/>
    </source>
</evidence>
<dbReference type="EC" id="1.11.1.24" evidence="1"/>
<dbReference type="Pfam" id="PF00578">
    <property type="entry name" value="AhpC-TSA"/>
    <property type="match status" value="1"/>
</dbReference>
<dbReference type="PROSITE" id="PS51352">
    <property type="entry name" value="THIOREDOXIN_2"/>
    <property type="match status" value="1"/>
</dbReference>
<evidence type="ECO:0000256" key="9">
    <source>
        <dbReference type="ARBA" id="ARBA00049091"/>
    </source>
</evidence>
<gene>
    <name evidence="11" type="ORF">N0V89_003236</name>
</gene>
<evidence type="ECO:0000256" key="4">
    <source>
        <dbReference type="ARBA" id="ARBA00023002"/>
    </source>
</evidence>
<dbReference type="OrthoDB" id="338622at2759"/>
<dbReference type="Proteomes" id="UP001140513">
    <property type="component" value="Unassembled WGS sequence"/>
</dbReference>
<name>A0A9W8XWC0_9PLEO</name>
<dbReference type="InterPro" id="IPR013766">
    <property type="entry name" value="Thioredoxin_domain"/>
</dbReference>
<evidence type="ECO:0000256" key="1">
    <source>
        <dbReference type="ARBA" id="ARBA00013017"/>
    </source>
</evidence>
<evidence type="ECO:0000313" key="12">
    <source>
        <dbReference type="Proteomes" id="UP001140513"/>
    </source>
</evidence>
<dbReference type="PANTHER" id="PTHR42801:SF7">
    <property type="entry name" value="SLL1159 PROTEIN"/>
    <property type="match status" value="1"/>
</dbReference>
<comment type="catalytic activity">
    <reaction evidence="9">
        <text>a hydroperoxide + [thioredoxin]-dithiol = an alcohol + [thioredoxin]-disulfide + H2O</text>
        <dbReference type="Rhea" id="RHEA:62620"/>
        <dbReference type="Rhea" id="RHEA-COMP:10698"/>
        <dbReference type="Rhea" id="RHEA-COMP:10700"/>
        <dbReference type="ChEBI" id="CHEBI:15377"/>
        <dbReference type="ChEBI" id="CHEBI:29950"/>
        <dbReference type="ChEBI" id="CHEBI:30879"/>
        <dbReference type="ChEBI" id="CHEBI:35924"/>
        <dbReference type="ChEBI" id="CHEBI:50058"/>
        <dbReference type="EC" id="1.11.1.24"/>
    </reaction>
</comment>
<dbReference type="InterPro" id="IPR036249">
    <property type="entry name" value="Thioredoxin-like_sf"/>
</dbReference>
<keyword evidence="12" id="KW-1185">Reference proteome</keyword>
<dbReference type="CDD" id="cd02970">
    <property type="entry name" value="PRX_like2"/>
    <property type="match status" value="1"/>
</dbReference>
<proteinExistence type="inferred from homology"/>
<evidence type="ECO:0000256" key="8">
    <source>
        <dbReference type="ARBA" id="ARBA00038489"/>
    </source>
</evidence>
<evidence type="ECO:0000256" key="5">
    <source>
        <dbReference type="ARBA" id="ARBA00023157"/>
    </source>
</evidence>
<keyword evidence="2" id="KW-0575">Peroxidase</keyword>
<sequence length="217" mass="23887">MTTTLASKLEAATADFYAKAPPGVPETLMAAIEDAKDKFAVPVKVIKVGETFPSFTLPNATGTPVSSASLLANGPLLVTFYRGNWCPYCNLALHGLQERLDEFKTQGVQLVAISPELPDASLSTQEKNELQFPVLSDEGNKLARELGIVWKQPDSMKPIFEKFGLDLKKQNGDDTFEVPIPATFLVDKDGIVKNLYLEADYRKRVEPSTLLEWIAQL</sequence>
<dbReference type="EMBL" id="JAPEUX010000002">
    <property type="protein sequence ID" value="KAJ4358652.1"/>
    <property type="molecule type" value="Genomic_DNA"/>
</dbReference>
<dbReference type="GeneID" id="80906766"/>
<keyword evidence="6" id="KW-0676">Redox-active center</keyword>
<reference evidence="11" key="1">
    <citation type="submission" date="2022-10" db="EMBL/GenBank/DDBJ databases">
        <title>Tapping the CABI collections for fungal endophytes: first genome assemblies for Collariella, Neodidymelliopsis, Ascochyta clinopodiicola, Didymella pomorum, Didymosphaeria variabile, Neocosmospora piperis and Neocucurbitaria cava.</title>
        <authorList>
            <person name="Hill R."/>
        </authorList>
    </citation>
    <scope>NUCLEOTIDE SEQUENCE</scope>
    <source>
        <strain evidence="11">IMI 356815</strain>
    </source>
</reference>
<feature type="domain" description="Thioredoxin" evidence="10">
    <location>
        <begin position="46"/>
        <end position="217"/>
    </location>
</feature>
<dbReference type="InterPro" id="IPR050924">
    <property type="entry name" value="Peroxiredoxin_BCP/PrxQ"/>
</dbReference>
<evidence type="ECO:0000256" key="7">
    <source>
        <dbReference type="ARBA" id="ARBA00032824"/>
    </source>
</evidence>
<keyword evidence="3" id="KW-0049">Antioxidant</keyword>
<evidence type="ECO:0000256" key="3">
    <source>
        <dbReference type="ARBA" id="ARBA00022862"/>
    </source>
</evidence>
<dbReference type="InterPro" id="IPR000866">
    <property type="entry name" value="AhpC/TSA"/>
</dbReference>
<dbReference type="Gene3D" id="3.40.30.10">
    <property type="entry name" value="Glutaredoxin"/>
    <property type="match status" value="1"/>
</dbReference>
<evidence type="ECO:0000313" key="11">
    <source>
        <dbReference type="EMBL" id="KAJ4358652.1"/>
    </source>
</evidence>
<dbReference type="PANTHER" id="PTHR42801">
    <property type="entry name" value="THIOREDOXIN-DEPENDENT PEROXIDE REDUCTASE"/>
    <property type="match status" value="1"/>
</dbReference>
<dbReference type="GO" id="GO:0034599">
    <property type="term" value="P:cellular response to oxidative stress"/>
    <property type="evidence" value="ECO:0007669"/>
    <property type="project" value="TreeGrafter"/>
</dbReference>
<evidence type="ECO:0000256" key="2">
    <source>
        <dbReference type="ARBA" id="ARBA00022559"/>
    </source>
</evidence>
<dbReference type="GO" id="GO:0045454">
    <property type="term" value="P:cell redox homeostasis"/>
    <property type="evidence" value="ECO:0007669"/>
    <property type="project" value="TreeGrafter"/>
</dbReference>
<dbReference type="RefSeq" id="XP_056075511.1">
    <property type="nucleotide sequence ID" value="XM_056212038.1"/>
</dbReference>
<dbReference type="AlphaFoldDB" id="A0A9W8XWC0"/>
<organism evidence="11 12">
    <name type="scientific">Didymosphaeria variabile</name>
    <dbReference type="NCBI Taxonomy" id="1932322"/>
    <lineage>
        <taxon>Eukaryota</taxon>
        <taxon>Fungi</taxon>
        <taxon>Dikarya</taxon>
        <taxon>Ascomycota</taxon>
        <taxon>Pezizomycotina</taxon>
        <taxon>Dothideomycetes</taxon>
        <taxon>Pleosporomycetidae</taxon>
        <taxon>Pleosporales</taxon>
        <taxon>Massarineae</taxon>
        <taxon>Didymosphaeriaceae</taxon>
        <taxon>Didymosphaeria</taxon>
    </lineage>
</organism>
<protein>
    <recommendedName>
        <fullName evidence="1">thioredoxin-dependent peroxiredoxin</fullName>
        <ecNumber evidence="1">1.11.1.24</ecNumber>
    </recommendedName>
    <alternativeName>
        <fullName evidence="7">Thioredoxin peroxidase</fullName>
    </alternativeName>
</protein>
<comment type="similarity">
    <text evidence="8">Belongs to the peroxiredoxin family. BCP/PrxQ subfamily.</text>
</comment>